<accession>A0A0E9QRW3</accession>
<reference evidence="1" key="2">
    <citation type="journal article" date="2015" name="Fish Shellfish Immunol.">
        <title>Early steps in the European eel (Anguilla anguilla)-Vibrio vulnificus interaction in the gills: Role of the RtxA13 toxin.</title>
        <authorList>
            <person name="Callol A."/>
            <person name="Pajuelo D."/>
            <person name="Ebbesson L."/>
            <person name="Teles M."/>
            <person name="MacKenzie S."/>
            <person name="Amaro C."/>
        </authorList>
    </citation>
    <scope>NUCLEOTIDE SEQUENCE</scope>
</reference>
<evidence type="ECO:0000313" key="1">
    <source>
        <dbReference type="EMBL" id="JAH19701.1"/>
    </source>
</evidence>
<protein>
    <submittedName>
        <fullName evidence="1">Uncharacterized protein</fullName>
    </submittedName>
</protein>
<reference evidence="1" key="1">
    <citation type="submission" date="2014-11" db="EMBL/GenBank/DDBJ databases">
        <authorList>
            <person name="Amaro Gonzalez C."/>
        </authorList>
    </citation>
    <scope>NUCLEOTIDE SEQUENCE</scope>
</reference>
<sequence>MWLNITMSDDMLVV</sequence>
<organism evidence="1">
    <name type="scientific">Anguilla anguilla</name>
    <name type="common">European freshwater eel</name>
    <name type="synonym">Muraena anguilla</name>
    <dbReference type="NCBI Taxonomy" id="7936"/>
    <lineage>
        <taxon>Eukaryota</taxon>
        <taxon>Metazoa</taxon>
        <taxon>Chordata</taxon>
        <taxon>Craniata</taxon>
        <taxon>Vertebrata</taxon>
        <taxon>Euteleostomi</taxon>
        <taxon>Actinopterygii</taxon>
        <taxon>Neopterygii</taxon>
        <taxon>Teleostei</taxon>
        <taxon>Anguilliformes</taxon>
        <taxon>Anguillidae</taxon>
        <taxon>Anguilla</taxon>
    </lineage>
</organism>
<name>A0A0E9QRW3_ANGAN</name>
<proteinExistence type="predicted"/>
<dbReference type="EMBL" id="GBXM01088876">
    <property type="protein sequence ID" value="JAH19701.1"/>
    <property type="molecule type" value="Transcribed_RNA"/>
</dbReference>